<reference evidence="1 2" key="1">
    <citation type="submission" date="2014-09" db="EMBL/GenBank/DDBJ databases">
        <title>Genome sequence of Flavobacterium aquidurense RC62.</title>
        <authorList>
            <person name="Kim J.F."/>
            <person name="Kwak M.-J."/>
        </authorList>
    </citation>
    <scope>NUCLEOTIDE SEQUENCE [LARGE SCALE GENOMIC DNA]</scope>
    <source>
        <strain evidence="1 2">RC62</strain>
    </source>
</reference>
<dbReference type="EMBL" id="JRLF01000009">
    <property type="protein sequence ID" value="KQB41072.1"/>
    <property type="molecule type" value="Genomic_DNA"/>
</dbReference>
<dbReference type="PROSITE" id="PS51257">
    <property type="entry name" value="PROKAR_LIPOPROTEIN"/>
    <property type="match status" value="1"/>
</dbReference>
<sequence>MIMKRILYIVIAAVTIGSGLFSCEPAEDRDSLPAVSLTPETIKFSVTQNTANENEVILKNPDPNVIAYWRYVDANGNELGHSNKSDDQIVFPFAGKYTVYYTAYTRGGSVDAAPVVVNISKNDQTYFRDPKWNMLSNGEAGKTWVLDFIDPVGWAGLDYPNNPKGTDYWNWFPDYAGNSWVMPSKNWGEMHFDLNGNYNTSVKQTALETDGQTAKSGTYSFDVVNNKLAFNGGVEMLYGGDYHGDVTNWTSVKVVELTATSLRLGVIRDKSRKGEGVCLIVFHYKPKP</sequence>
<accession>A0A0Q0WXR5</accession>
<comment type="caution">
    <text evidence="1">The sequence shown here is derived from an EMBL/GenBank/DDBJ whole genome shotgun (WGS) entry which is preliminary data.</text>
</comment>
<evidence type="ECO:0008006" key="3">
    <source>
        <dbReference type="Google" id="ProtNLM"/>
    </source>
</evidence>
<protein>
    <recommendedName>
        <fullName evidence="3">PKD domain-containing protein</fullName>
    </recommendedName>
</protein>
<organism evidence="1 2">
    <name type="scientific">Flavobacterium aquidurense</name>
    <dbReference type="NCBI Taxonomy" id="362413"/>
    <lineage>
        <taxon>Bacteria</taxon>
        <taxon>Pseudomonadati</taxon>
        <taxon>Bacteroidota</taxon>
        <taxon>Flavobacteriia</taxon>
        <taxon>Flavobacteriales</taxon>
        <taxon>Flavobacteriaceae</taxon>
        <taxon>Flavobacterium</taxon>
    </lineage>
</organism>
<name>A0A0Q0WXR5_9FLAO</name>
<dbReference type="Proteomes" id="UP000050443">
    <property type="component" value="Unassembled WGS sequence"/>
</dbReference>
<evidence type="ECO:0000313" key="2">
    <source>
        <dbReference type="Proteomes" id="UP000050443"/>
    </source>
</evidence>
<gene>
    <name evidence="1" type="ORF">RC62_4447</name>
</gene>
<dbReference type="PATRIC" id="fig|362413.3.peg.4365"/>
<dbReference type="AlphaFoldDB" id="A0A0Q0WXR5"/>
<proteinExistence type="predicted"/>
<dbReference type="STRING" id="362413.RC62_4447"/>
<evidence type="ECO:0000313" key="1">
    <source>
        <dbReference type="EMBL" id="KQB41072.1"/>
    </source>
</evidence>